<feature type="transmembrane region" description="Helical" evidence="14">
    <location>
        <begin position="211"/>
        <end position="232"/>
    </location>
</feature>
<keyword evidence="4 14" id="KW-0328">Glycosyltransferase</keyword>
<dbReference type="Proteomes" id="UP000689129">
    <property type="component" value="Unassembled WGS sequence"/>
</dbReference>
<dbReference type="InterPro" id="IPR016093">
    <property type="entry name" value="MIR_motif"/>
</dbReference>
<feature type="transmembrane region" description="Helical" evidence="14">
    <location>
        <begin position="823"/>
        <end position="843"/>
    </location>
</feature>
<evidence type="ECO:0000256" key="6">
    <source>
        <dbReference type="ARBA" id="ARBA00022692"/>
    </source>
</evidence>
<dbReference type="Pfam" id="PF16192">
    <property type="entry name" value="PMT_4TMC"/>
    <property type="match status" value="1"/>
</dbReference>
<evidence type="ECO:0000256" key="11">
    <source>
        <dbReference type="ARBA" id="ARBA00023180"/>
    </source>
</evidence>
<evidence type="ECO:0000256" key="4">
    <source>
        <dbReference type="ARBA" id="ARBA00022676"/>
    </source>
</evidence>
<feature type="transmembrane region" description="Helical" evidence="14">
    <location>
        <begin position="122"/>
        <end position="140"/>
    </location>
</feature>
<dbReference type="EC" id="2.4.1.109" evidence="14"/>
<dbReference type="GO" id="GO:0004169">
    <property type="term" value="F:dolichyl-phosphate-mannose-protein mannosyltransferase activity"/>
    <property type="evidence" value="ECO:0007669"/>
    <property type="project" value="UniProtKB-UniRule"/>
</dbReference>
<feature type="transmembrane region" description="Helical" evidence="14">
    <location>
        <begin position="187"/>
        <end position="204"/>
    </location>
</feature>
<dbReference type="CDD" id="cd23285">
    <property type="entry name" value="beta-trefoil_MIR_PMT4-like"/>
    <property type="match status" value="1"/>
</dbReference>
<comment type="caution">
    <text evidence="17">The sequence shown here is derived from an EMBL/GenBank/DDBJ whole genome shotgun (WGS) entry which is preliminary data.</text>
</comment>
<gene>
    <name evidence="17" type="ORF">HYQ45_009301</name>
</gene>
<evidence type="ECO:0000313" key="18">
    <source>
        <dbReference type="Proteomes" id="UP000689129"/>
    </source>
</evidence>
<keyword evidence="8 14" id="KW-0256">Endoplasmic reticulum</keyword>
<dbReference type="EMBL" id="JAEMWZ010000188">
    <property type="protein sequence ID" value="KAG7132280.1"/>
    <property type="molecule type" value="Genomic_DNA"/>
</dbReference>
<name>A0A8I3ANB0_VERLO</name>
<comment type="function">
    <text evidence="14">Transfers mannose from Dol-P-mannose to Ser or Thr residues on proteins.</text>
</comment>
<feature type="domain" description="MIR" evidence="16">
    <location>
        <begin position="436"/>
        <end position="496"/>
    </location>
</feature>
<evidence type="ECO:0000259" key="16">
    <source>
        <dbReference type="PROSITE" id="PS50919"/>
    </source>
</evidence>
<feature type="domain" description="MIR" evidence="16">
    <location>
        <begin position="503"/>
        <end position="562"/>
    </location>
</feature>
<keyword evidence="9 14" id="KW-1133">Transmembrane helix</keyword>
<organism evidence="17 18">
    <name type="scientific">Verticillium longisporum</name>
    <name type="common">Verticillium dahliae var. longisporum</name>
    <dbReference type="NCBI Taxonomy" id="100787"/>
    <lineage>
        <taxon>Eukaryota</taxon>
        <taxon>Fungi</taxon>
        <taxon>Dikarya</taxon>
        <taxon>Ascomycota</taxon>
        <taxon>Pezizomycotina</taxon>
        <taxon>Sordariomycetes</taxon>
        <taxon>Hypocreomycetidae</taxon>
        <taxon>Glomerellales</taxon>
        <taxon>Plectosphaerellaceae</taxon>
        <taxon>Verticillium</taxon>
    </lineage>
</organism>
<feature type="transmembrane region" description="Helical" evidence="14">
    <location>
        <begin position="702"/>
        <end position="720"/>
    </location>
</feature>
<comment type="similarity">
    <text evidence="3 14">Belongs to the glycosyltransferase 39 family.</text>
</comment>
<feature type="transmembrane region" description="Helical" evidence="14">
    <location>
        <begin position="74"/>
        <end position="93"/>
    </location>
</feature>
<evidence type="ECO:0000256" key="9">
    <source>
        <dbReference type="ARBA" id="ARBA00022989"/>
    </source>
</evidence>
<dbReference type="AlphaFoldDB" id="A0A8I3ANB0"/>
<protein>
    <recommendedName>
        <fullName evidence="14">Dolichyl-phosphate-mannose--protein mannosyltransferase</fullName>
        <ecNumber evidence="14">2.4.1.109</ecNumber>
    </recommendedName>
</protein>
<evidence type="ECO:0000256" key="1">
    <source>
        <dbReference type="ARBA" id="ARBA00004477"/>
    </source>
</evidence>
<dbReference type="OrthoDB" id="292747at2759"/>
<dbReference type="InterPro" id="IPR032421">
    <property type="entry name" value="PMT_4TMC"/>
</dbReference>
<feature type="transmembrane region" description="Helical" evidence="14">
    <location>
        <begin position="740"/>
        <end position="758"/>
    </location>
</feature>
<dbReference type="Pfam" id="PF02815">
    <property type="entry name" value="MIR"/>
    <property type="match status" value="1"/>
</dbReference>
<feature type="transmembrane region" description="Helical" evidence="14">
    <location>
        <begin position="770"/>
        <end position="791"/>
    </location>
</feature>
<accession>A0A8I3ANB0</accession>
<dbReference type="Pfam" id="PF02366">
    <property type="entry name" value="PMT"/>
    <property type="match status" value="1"/>
</dbReference>
<evidence type="ECO:0000256" key="8">
    <source>
        <dbReference type="ARBA" id="ARBA00022824"/>
    </source>
</evidence>
<dbReference type="FunFam" id="2.80.10.50:FF:000044">
    <property type="entry name" value="Dolichyl-phosphate-mannose-protein mannosyltransferase 4"/>
    <property type="match status" value="1"/>
</dbReference>
<keyword evidence="10 14" id="KW-0472">Membrane</keyword>
<evidence type="ECO:0000256" key="3">
    <source>
        <dbReference type="ARBA" id="ARBA00007222"/>
    </source>
</evidence>
<feature type="transmembrane region" description="Helical" evidence="14">
    <location>
        <begin position="161"/>
        <end position="181"/>
    </location>
</feature>
<comment type="subcellular location">
    <subcellularLocation>
        <location evidence="1 14">Endoplasmic reticulum membrane</location>
        <topology evidence="1 14">Multi-pass membrane protein</topology>
    </subcellularLocation>
</comment>
<sequence>MTSHPYTSFFSFSFSSPFTMASTTATPQGSVRQRNTASKKSPVASDSEPEVKVKAKAKAKSVARSLKKPSETEYSVGLAITTLLAFVTRFWGISHPNEVVFDEVHFGKFASYYLERTYFFDVHPPFGKLLFAFMGWLVGYDGHFHFDNIGDSYITNKIPYVAFRALPAILGALTVTVTYLIMWESGYSLPACLLAAGLVLLDNAHIGQTRLILLDATLVFAMACSLLCYIKFHKLRHEPFSRKWWKWLILTGFALSADISVKYVGLFAFVTIGSAVAIDLWELLDVKRPGGALSLPDFAKHFLARAFGLIIMPFLFYLFWFQVHFAILNRSGPGDDFMSPEFQETLSDNVMLANSLEINYYDSLTIRHKETKTYLHSHPDRYPLRYDDGRVSSQGQQITGYFQVHFAILNRSGPGDDFMSPEFQETLSDNVMLANSLEINYYDSLTIRHKETKTYLHSHPDRYPLRYDDGRVSSQGQQITGYPFNDTNNYWQILPLEGEETTGRVVRNHDLVRLRHTVTDMILLSHDVASPSYPTNQEFTAVSVEEALGARAKDTVFEIRIEHGKKKQSFKSVSGHFKLIHNPSKVAMWTHSKPLPDWGHKQQEINGNKQLTAASNVWFVEDIPSLPEDDVRRAKPEKKVKTMPFLKKWFELQRAMFWHNNQLTSSHPYSSHPYQWPFLLRGVSFWTKNDTRQQIYFLGNPVGWWIASSLLAVFVGIIGADQVSLRRGIDALDRRSRNRLYNSTGFFFLAWATHYFPFYLMGRQLFLHHYLPAHLASCLVAGALLEFIFLAEPVGEDKKAKKVEDAPKRHLTARERLGGQSMAGAWIAATVVLALAVAGWWFFLPLTYGYPGLSVDQVVRRKWLGYDLHFAK</sequence>
<dbReference type="GO" id="GO:0005789">
    <property type="term" value="C:endoplasmic reticulum membrane"/>
    <property type="evidence" value="ECO:0007669"/>
    <property type="project" value="UniProtKB-SubCell"/>
</dbReference>
<comment type="catalytic activity">
    <reaction evidence="13 14">
        <text>a di-trans,poly-cis-dolichyl beta-D-mannosyl phosphate + L-seryl-[protein] = 3-O-(alpha-D-mannosyl)-L-seryl-[protein] + a di-trans,poly-cis-dolichyl phosphate + H(+)</text>
        <dbReference type="Rhea" id="RHEA:17377"/>
        <dbReference type="Rhea" id="RHEA-COMP:9863"/>
        <dbReference type="Rhea" id="RHEA-COMP:13546"/>
        <dbReference type="Rhea" id="RHEA-COMP:19498"/>
        <dbReference type="Rhea" id="RHEA-COMP:19501"/>
        <dbReference type="ChEBI" id="CHEBI:15378"/>
        <dbReference type="ChEBI" id="CHEBI:29999"/>
        <dbReference type="ChEBI" id="CHEBI:57683"/>
        <dbReference type="ChEBI" id="CHEBI:58211"/>
        <dbReference type="ChEBI" id="CHEBI:137321"/>
        <dbReference type="EC" id="2.4.1.109"/>
    </reaction>
</comment>
<evidence type="ECO:0000256" key="10">
    <source>
        <dbReference type="ARBA" id="ARBA00023136"/>
    </source>
</evidence>
<comment type="catalytic activity">
    <reaction evidence="12 14">
        <text>a di-trans,poly-cis-dolichyl beta-D-mannosyl phosphate + L-threonyl-[protein] = 3-O-(alpha-D-mannosyl)-L-threonyl-[protein] + a di-trans,poly-cis-dolichyl phosphate + H(+)</text>
        <dbReference type="Rhea" id="RHEA:53396"/>
        <dbReference type="Rhea" id="RHEA-COMP:11060"/>
        <dbReference type="Rhea" id="RHEA-COMP:13547"/>
        <dbReference type="Rhea" id="RHEA-COMP:19498"/>
        <dbReference type="Rhea" id="RHEA-COMP:19501"/>
        <dbReference type="ChEBI" id="CHEBI:15378"/>
        <dbReference type="ChEBI" id="CHEBI:30013"/>
        <dbReference type="ChEBI" id="CHEBI:57683"/>
        <dbReference type="ChEBI" id="CHEBI:58211"/>
        <dbReference type="ChEBI" id="CHEBI:137323"/>
        <dbReference type="EC" id="2.4.1.109"/>
    </reaction>
</comment>
<dbReference type="SMART" id="SM00472">
    <property type="entry name" value="MIR"/>
    <property type="match status" value="4"/>
</dbReference>
<feature type="compositionally biased region" description="Polar residues" evidence="15">
    <location>
        <begin position="28"/>
        <end position="39"/>
    </location>
</feature>
<feature type="transmembrane region" description="Helical" evidence="14">
    <location>
        <begin position="302"/>
        <end position="321"/>
    </location>
</feature>
<dbReference type="PROSITE" id="PS50919">
    <property type="entry name" value="MIR"/>
    <property type="match status" value="2"/>
</dbReference>
<dbReference type="InterPro" id="IPR027005">
    <property type="entry name" value="PMT-like"/>
</dbReference>
<evidence type="ECO:0000256" key="5">
    <source>
        <dbReference type="ARBA" id="ARBA00022679"/>
    </source>
</evidence>
<evidence type="ECO:0000256" key="7">
    <source>
        <dbReference type="ARBA" id="ARBA00022737"/>
    </source>
</evidence>
<keyword evidence="6 14" id="KW-0812">Transmembrane</keyword>
<reference evidence="17" key="1">
    <citation type="journal article" date="2021" name="Mol. Plant Pathol.">
        <title>A 20-kb lineage-specific genomic region tames virulence in pathogenic amphidiploid Verticillium longisporum.</title>
        <authorList>
            <person name="Harting R."/>
            <person name="Starke J."/>
            <person name="Kusch H."/>
            <person name="Poggeler S."/>
            <person name="Maurus I."/>
            <person name="Schluter R."/>
            <person name="Landesfeind M."/>
            <person name="Bulla I."/>
            <person name="Nowrousian M."/>
            <person name="de Jonge R."/>
            <person name="Stahlhut G."/>
            <person name="Hoff K.J."/>
            <person name="Asshauer K.P."/>
            <person name="Thurmer A."/>
            <person name="Stanke M."/>
            <person name="Daniel R."/>
            <person name="Morgenstern B."/>
            <person name="Thomma B.P.H.J."/>
            <person name="Kronstad J.W."/>
            <person name="Braus-Stromeyer S.A."/>
            <person name="Braus G.H."/>
        </authorList>
    </citation>
    <scope>NUCLEOTIDE SEQUENCE</scope>
    <source>
        <strain evidence="17">Vl32</strain>
    </source>
</reference>
<dbReference type="InterPro" id="IPR003342">
    <property type="entry name" value="ArnT-like_N"/>
</dbReference>
<dbReference type="PANTHER" id="PTHR10050:SF51">
    <property type="entry name" value="PROTEIN O-MANNOSYL-TRANSFERASE 1"/>
    <property type="match status" value="1"/>
</dbReference>
<keyword evidence="5 14" id="KW-0808">Transferase</keyword>
<evidence type="ECO:0000256" key="15">
    <source>
        <dbReference type="SAM" id="MobiDB-lite"/>
    </source>
</evidence>
<proteinExistence type="inferred from homology"/>
<comment type="pathway">
    <text evidence="2 14">Protein modification; protein glycosylation.</text>
</comment>
<keyword evidence="11" id="KW-0325">Glycoprotein</keyword>
<evidence type="ECO:0000313" key="17">
    <source>
        <dbReference type="EMBL" id="KAG7132280.1"/>
    </source>
</evidence>
<dbReference type="PANTHER" id="PTHR10050">
    <property type="entry name" value="DOLICHYL-PHOSPHATE-MANNOSE--PROTEIN MANNOSYLTRANSFERASE"/>
    <property type="match status" value="1"/>
</dbReference>
<evidence type="ECO:0000256" key="2">
    <source>
        <dbReference type="ARBA" id="ARBA00004922"/>
    </source>
</evidence>
<keyword evidence="7" id="KW-0677">Repeat</keyword>
<evidence type="ECO:0000256" key="12">
    <source>
        <dbReference type="ARBA" id="ARBA00045085"/>
    </source>
</evidence>
<evidence type="ECO:0000256" key="13">
    <source>
        <dbReference type="ARBA" id="ARBA00045102"/>
    </source>
</evidence>
<evidence type="ECO:0000256" key="14">
    <source>
        <dbReference type="RuleBase" id="RU367007"/>
    </source>
</evidence>
<feature type="region of interest" description="Disordered" evidence="15">
    <location>
        <begin position="24"/>
        <end position="50"/>
    </location>
</feature>